<dbReference type="InterPro" id="IPR036736">
    <property type="entry name" value="ACP-like_sf"/>
</dbReference>
<sequence>MQIIKNRAFAEFLFKTTGIASIESEQATDIFSKILSLNHSLIAVLPGNGSKIRQYIKTLFHHKKRQRSNVMLSDDLIQKMIKKLQIQLIHLVSQVLSINETEISMHDDILDYGFDSISFTNFANLINDTFNAGITPADFYAHKNLKSLADALFKEYQGKLLIIMA</sequence>
<dbReference type="Pfam" id="PF00550">
    <property type="entry name" value="PP-binding"/>
    <property type="match status" value="1"/>
</dbReference>
<dbReference type="InterPro" id="IPR020806">
    <property type="entry name" value="PKS_PP-bd"/>
</dbReference>
<evidence type="ECO:0000259" key="3">
    <source>
        <dbReference type="PROSITE" id="PS50075"/>
    </source>
</evidence>
<proteinExistence type="predicted"/>
<organism evidence="4 5">
    <name type="scientific">Candidatus Magnetoglobus multicellularis str. Araruama</name>
    <dbReference type="NCBI Taxonomy" id="890399"/>
    <lineage>
        <taxon>Bacteria</taxon>
        <taxon>Pseudomonadati</taxon>
        <taxon>Thermodesulfobacteriota</taxon>
        <taxon>Desulfobacteria</taxon>
        <taxon>Desulfobacterales</taxon>
        <taxon>Desulfobacteraceae</taxon>
        <taxon>Candidatus Magnetoglobus</taxon>
    </lineage>
</organism>
<keyword evidence="2" id="KW-0597">Phosphoprotein</keyword>
<dbReference type="SUPFAM" id="SSF47336">
    <property type="entry name" value="ACP-like"/>
    <property type="match status" value="1"/>
</dbReference>
<evidence type="ECO:0000256" key="1">
    <source>
        <dbReference type="ARBA" id="ARBA00022450"/>
    </source>
</evidence>
<dbReference type="PROSITE" id="PS50075">
    <property type="entry name" value="CARRIER"/>
    <property type="match status" value="1"/>
</dbReference>
<keyword evidence="1" id="KW-0596">Phosphopantetheine</keyword>
<evidence type="ECO:0000313" key="4">
    <source>
        <dbReference type="EMBL" id="ETR65319.1"/>
    </source>
</evidence>
<comment type="caution">
    <text evidence="4">The sequence shown here is derived from an EMBL/GenBank/DDBJ whole genome shotgun (WGS) entry which is preliminary data.</text>
</comment>
<gene>
    <name evidence="4" type="ORF">OMM_14440</name>
</gene>
<dbReference type="InterPro" id="IPR009081">
    <property type="entry name" value="PP-bd_ACP"/>
</dbReference>
<dbReference type="AlphaFoldDB" id="A0A1V1NRW5"/>
<dbReference type="GO" id="GO:0031177">
    <property type="term" value="F:phosphopantetheine binding"/>
    <property type="evidence" value="ECO:0007669"/>
    <property type="project" value="InterPro"/>
</dbReference>
<feature type="domain" description="Carrier" evidence="3">
    <location>
        <begin position="79"/>
        <end position="156"/>
    </location>
</feature>
<accession>A0A1V1NRW5</accession>
<evidence type="ECO:0000256" key="2">
    <source>
        <dbReference type="ARBA" id="ARBA00022553"/>
    </source>
</evidence>
<dbReference type="SMART" id="SM00823">
    <property type="entry name" value="PKS_PP"/>
    <property type="match status" value="1"/>
</dbReference>
<name>A0A1V1NRW5_9BACT</name>
<dbReference type="EMBL" id="ATBP01002942">
    <property type="protein sequence ID" value="ETR65319.1"/>
    <property type="molecule type" value="Genomic_DNA"/>
</dbReference>
<evidence type="ECO:0000313" key="5">
    <source>
        <dbReference type="Proteomes" id="UP000189670"/>
    </source>
</evidence>
<dbReference type="Proteomes" id="UP000189670">
    <property type="component" value="Unassembled WGS sequence"/>
</dbReference>
<reference evidence="5" key="1">
    <citation type="submission" date="2012-11" db="EMBL/GenBank/DDBJ databases">
        <authorList>
            <person name="Lucero-Rivera Y.E."/>
            <person name="Tovar-Ramirez D."/>
        </authorList>
    </citation>
    <scope>NUCLEOTIDE SEQUENCE [LARGE SCALE GENOMIC DNA]</scope>
    <source>
        <strain evidence="5">Araruama</strain>
    </source>
</reference>
<dbReference type="Gene3D" id="1.10.1200.10">
    <property type="entry name" value="ACP-like"/>
    <property type="match status" value="1"/>
</dbReference>
<protein>
    <recommendedName>
        <fullName evidence="3">Carrier domain-containing protein</fullName>
    </recommendedName>
</protein>